<dbReference type="InterPro" id="IPR035892">
    <property type="entry name" value="C2_domain_sf"/>
</dbReference>
<keyword evidence="4" id="KW-1185">Reference proteome</keyword>
<feature type="compositionally biased region" description="Low complexity" evidence="1">
    <location>
        <begin position="174"/>
        <end position="188"/>
    </location>
</feature>
<gene>
    <name evidence="3" type="ORF">BRENAR_LOCUS2166</name>
</gene>
<dbReference type="PANTHER" id="PTHR47052:SF3">
    <property type="entry name" value="INGRESSION PROTEIN 1"/>
    <property type="match status" value="1"/>
</dbReference>
<dbReference type="STRING" id="13370.A0A448YKP9"/>
<dbReference type="Proteomes" id="UP000290900">
    <property type="component" value="Unassembled WGS sequence"/>
</dbReference>
<proteinExistence type="predicted"/>
<feature type="domain" description="C2" evidence="2">
    <location>
        <begin position="1"/>
        <end position="122"/>
    </location>
</feature>
<evidence type="ECO:0000256" key="1">
    <source>
        <dbReference type="SAM" id="MobiDB-lite"/>
    </source>
</evidence>
<sequence>MSNFNLSTASGRSQVQATGNQLVVVVIKAQDLPNRRRLDKQSPYVVGRIQDQIQRTRVVPRGGQTPHFDQELWFSLDNVESRTLNLIIYHQQKKDSELVCSADIDFSTALRRSVEDGYDSWFDLQYKNKPAGRVFLEMTYYPSPESVPIAVDTLSRSAQFKTMTNRQSARESMHSSLGSSQGSRAKSSLMSSYNQELPDLPDLESIEDSDSIERELPFKGGVSAKKGLIPEDLVSEESKSNDANKGWFSRIIDNAYSINKNLPALFSGTQEAGKPERQKSSRAKHNSKFQHQLSSPALVEDIPHKLFIDSSDEEEEEDEDEKGVEPARRSPVSKSPFAKAASVEDYAMGQKVAFRSSVRGNGTSNKRQRSPTKYFDDSDEDDEEEISREEIRVSGLRKSFNSKPLPRIKAHHKHNAPAPPRHLIPTDSLFDSAKDEANLFNLTPRGTPFTRNYKTRNVSDSCKQESMSYSQIRKMKLLGLKGN</sequence>
<feature type="region of interest" description="Disordered" evidence="1">
    <location>
        <begin position="357"/>
        <end position="404"/>
    </location>
</feature>
<feature type="region of interest" description="Disordered" evidence="1">
    <location>
        <begin position="308"/>
        <end position="342"/>
    </location>
</feature>
<feature type="compositionally biased region" description="Acidic residues" evidence="1">
    <location>
        <begin position="377"/>
        <end position="387"/>
    </location>
</feature>
<protein>
    <submittedName>
        <fullName evidence="3">DEKNAAC102507</fullName>
    </submittedName>
</protein>
<dbReference type="OrthoDB" id="270970at2759"/>
<dbReference type="SUPFAM" id="SSF49562">
    <property type="entry name" value="C2 domain (Calcium/lipid-binding domain, CaLB)"/>
    <property type="match status" value="1"/>
</dbReference>
<feature type="region of interest" description="Disordered" evidence="1">
    <location>
        <begin position="269"/>
        <end position="295"/>
    </location>
</feature>
<dbReference type="PROSITE" id="PS50004">
    <property type="entry name" value="C2"/>
    <property type="match status" value="1"/>
</dbReference>
<feature type="compositionally biased region" description="Acidic residues" evidence="1">
    <location>
        <begin position="310"/>
        <end position="322"/>
    </location>
</feature>
<dbReference type="PANTHER" id="PTHR47052">
    <property type="entry name" value="CONSERVED SERINE PROLINE-RICH PROTEIN (AFU_ORTHOLOGUE AFUA_2G01790)"/>
    <property type="match status" value="1"/>
</dbReference>
<name>A0A448YKP9_BRENA</name>
<dbReference type="EMBL" id="CAACVR010000012">
    <property type="protein sequence ID" value="VEU21433.1"/>
    <property type="molecule type" value="Genomic_DNA"/>
</dbReference>
<dbReference type="SMART" id="SM00239">
    <property type="entry name" value="C2"/>
    <property type="match status" value="1"/>
</dbReference>
<reference evidence="3 4" key="1">
    <citation type="submission" date="2018-12" db="EMBL/GenBank/DDBJ databases">
        <authorList>
            <person name="Tiukova I."/>
            <person name="Dainat J."/>
        </authorList>
    </citation>
    <scope>NUCLEOTIDE SEQUENCE [LARGE SCALE GENOMIC DNA]</scope>
</reference>
<dbReference type="Gene3D" id="2.60.40.150">
    <property type="entry name" value="C2 domain"/>
    <property type="match status" value="1"/>
</dbReference>
<dbReference type="Pfam" id="PF00168">
    <property type="entry name" value="C2"/>
    <property type="match status" value="1"/>
</dbReference>
<feature type="region of interest" description="Disordered" evidence="1">
    <location>
        <begin position="161"/>
        <end position="203"/>
    </location>
</feature>
<accession>A0A448YKP9</accession>
<dbReference type="AlphaFoldDB" id="A0A448YKP9"/>
<dbReference type="InterPro" id="IPR000008">
    <property type="entry name" value="C2_dom"/>
</dbReference>
<dbReference type="InParanoid" id="A0A448YKP9"/>
<evidence type="ECO:0000313" key="3">
    <source>
        <dbReference type="EMBL" id="VEU21433.1"/>
    </source>
</evidence>
<evidence type="ECO:0000259" key="2">
    <source>
        <dbReference type="PROSITE" id="PS50004"/>
    </source>
</evidence>
<organism evidence="3 4">
    <name type="scientific">Brettanomyces naardenensis</name>
    <name type="common">Yeast</name>
    <dbReference type="NCBI Taxonomy" id="13370"/>
    <lineage>
        <taxon>Eukaryota</taxon>
        <taxon>Fungi</taxon>
        <taxon>Dikarya</taxon>
        <taxon>Ascomycota</taxon>
        <taxon>Saccharomycotina</taxon>
        <taxon>Pichiomycetes</taxon>
        <taxon>Pichiales</taxon>
        <taxon>Pichiaceae</taxon>
        <taxon>Brettanomyces</taxon>
    </lineage>
</organism>
<dbReference type="InterPro" id="IPR052981">
    <property type="entry name" value="Ingression_C2_domain"/>
</dbReference>
<evidence type="ECO:0000313" key="4">
    <source>
        <dbReference type="Proteomes" id="UP000290900"/>
    </source>
</evidence>